<dbReference type="Gene3D" id="1.10.530.10">
    <property type="match status" value="1"/>
</dbReference>
<dbReference type="Pfam" id="PF18013">
    <property type="entry name" value="Phage_lysozyme2"/>
    <property type="match status" value="1"/>
</dbReference>
<gene>
    <name evidence="2" type="ORF">B1812_14890</name>
</gene>
<dbReference type="OrthoDB" id="5410551at2"/>
<sequence>MLNPSLYLPWQHERALSIYRFFDGKSSPRGTLRAHHAAAMVEQADAESSFFIDAWGDLYTAYGLWQMHDDRLARGCQFLGVAKPLCAGRLTAKNGLSLTQQCEIAWREFQTTESLAFALLLSTTNAHDAGAVACAKYERAGAKSQPEIRGQRALAWLNWLTQQS</sequence>
<dbReference type="STRING" id="655015.B1812_14890"/>
<proteinExistence type="predicted"/>
<dbReference type="InterPro" id="IPR041219">
    <property type="entry name" value="Phage_lysozyme2"/>
</dbReference>
<protein>
    <recommendedName>
        <fullName evidence="1">Phage tail lysozyme domain-containing protein</fullName>
    </recommendedName>
</protein>
<dbReference type="Proteomes" id="UP000193978">
    <property type="component" value="Chromosome"/>
</dbReference>
<dbReference type="KEGG" id="mbry:B1812_14890"/>
<keyword evidence="3" id="KW-1185">Reference proteome</keyword>
<reference evidence="2 3" key="1">
    <citation type="submission" date="2017-02" db="EMBL/GenBank/DDBJ databases">
        <authorList>
            <person name="Peterson S.W."/>
        </authorList>
    </citation>
    <scope>NUCLEOTIDE SEQUENCE [LARGE SCALE GENOMIC DNA]</scope>
    <source>
        <strain evidence="2 3">S285</strain>
    </source>
</reference>
<dbReference type="AlphaFoldDB" id="A0A1W6MX65"/>
<name>A0A1W6MX65_9HYPH</name>
<evidence type="ECO:0000313" key="2">
    <source>
        <dbReference type="EMBL" id="ARN82155.1"/>
    </source>
</evidence>
<feature type="domain" description="Phage tail lysozyme" evidence="1">
    <location>
        <begin position="33"/>
        <end position="160"/>
    </location>
</feature>
<accession>A0A1W6MX65</accession>
<evidence type="ECO:0000313" key="3">
    <source>
        <dbReference type="Proteomes" id="UP000193978"/>
    </source>
</evidence>
<organism evidence="2 3">
    <name type="scientific">Methylocystis bryophila</name>
    <dbReference type="NCBI Taxonomy" id="655015"/>
    <lineage>
        <taxon>Bacteria</taxon>
        <taxon>Pseudomonadati</taxon>
        <taxon>Pseudomonadota</taxon>
        <taxon>Alphaproteobacteria</taxon>
        <taxon>Hyphomicrobiales</taxon>
        <taxon>Methylocystaceae</taxon>
        <taxon>Methylocystis</taxon>
    </lineage>
</organism>
<evidence type="ECO:0000259" key="1">
    <source>
        <dbReference type="Pfam" id="PF18013"/>
    </source>
</evidence>
<dbReference type="RefSeq" id="WP_085772277.1">
    <property type="nucleotide sequence ID" value="NZ_AP027149.1"/>
</dbReference>
<dbReference type="EMBL" id="CP019948">
    <property type="protein sequence ID" value="ARN82155.1"/>
    <property type="molecule type" value="Genomic_DNA"/>
</dbReference>